<dbReference type="EMBL" id="CP041372">
    <property type="protein sequence ID" value="QKS72771.1"/>
    <property type="molecule type" value="Genomic_DNA"/>
</dbReference>
<evidence type="ECO:0000313" key="10">
    <source>
        <dbReference type="Proteomes" id="UP000318138"/>
    </source>
</evidence>
<accession>A0A859FI42</accession>
<keyword evidence="5 9" id="KW-0560">Oxidoreductase</keyword>
<keyword evidence="4" id="KW-0274">FAD</keyword>
<evidence type="ECO:0000313" key="9">
    <source>
        <dbReference type="EMBL" id="QKS72771.1"/>
    </source>
</evidence>
<dbReference type="PANTHER" id="PTHR43429:SF1">
    <property type="entry name" value="NAD(P)H SULFUR OXIDOREDUCTASE (COA-DEPENDENT)"/>
    <property type="match status" value="1"/>
</dbReference>
<keyword evidence="3" id="KW-0285">Flavoprotein</keyword>
<dbReference type="InterPro" id="IPR036188">
    <property type="entry name" value="FAD/NAD-bd_sf"/>
</dbReference>
<comment type="similarity">
    <text evidence="2">Belongs to the class-III pyridine nucleotide-disulfide oxidoreductase family.</text>
</comment>
<feature type="domain" description="Pyridine nucleotide-disulphide oxidoreductase dimerisation" evidence="7">
    <location>
        <begin position="329"/>
        <end position="430"/>
    </location>
</feature>
<dbReference type="Pfam" id="PF02852">
    <property type="entry name" value="Pyr_redox_dim"/>
    <property type="match status" value="1"/>
</dbReference>
<evidence type="ECO:0000259" key="7">
    <source>
        <dbReference type="Pfam" id="PF02852"/>
    </source>
</evidence>
<evidence type="ECO:0000256" key="4">
    <source>
        <dbReference type="ARBA" id="ARBA00022827"/>
    </source>
</evidence>
<dbReference type="KEGG" id="psua:FLK61_39870"/>
<dbReference type="GO" id="GO:0050451">
    <property type="term" value="F:CoA-disulfide reductase (NADPH) activity"/>
    <property type="evidence" value="ECO:0007669"/>
    <property type="project" value="UniProtKB-EC"/>
</dbReference>
<evidence type="ECO:0000256" key="5">
    <source>
        <dbReference type="ARBA" id="ARBA00023002"/>
    </source>
</evidence>
<dbReference type="Pfam" id="PF07992">
    <property type="entry name" value="Pyr_redox_2"/>
    <property type="match status" value="1"/>
</dbReference>
<dbReference type="Proteomes" id="UP000318138">
    <property type="component" value="Chromosome"/>
</dbReference>
<dbReference type="PRINTS" id="PR00368">
    <property type="entry name" value="FADPNR"/>
</dbReference>
<dbReference type="InterPro" id="IPR023753">
    <property type="entry name" value="FAD/NAD-binding_dom"/>
</dbReference>
<dbReference type="InterPro" id="IPR004099">
    <property type="entry name" value="Pyr_nucl-diS_OxRdtase_dimer"/>
</dbReference>
<proteinExistence type="inferred from homology"/>
<dbReference type="RefSeq" id="WP_176010740.1">
    <property type="nucleotide sequence ID" value="NZ_CP041372.2"/>
</dbReference>
<feature type="domain" description="FAD/NAD(P)-binding" evidence="8">
    <location>
        <begin position="1"/>
        <end position="306"/>
    </location>
</feature>
<sequence length="444" mass="48764">MKVIIIGGDAAGMSAAMQLIRSEQDVSITVLEKGEIYSYAQCGLPYYVGDVVESRKHLIARTREKFQEDGIDARIFHEVTRVDENEKRVYGTVHEADGSKTDFEEAYDKLLVASGGSPVMPDWKGNDLEGIHVLKTIPDADELKEALDGVLTVTIIGGGYIGLEVAENLVELGKNVRIINRAERLGVGFDKKISDKLIEEAERQNIHLSLGEEVSYFSGETRVNTVTTNKGTYETDLVIVAVGIEPNTRFLNDTSIHLHANGAVVVNPYMESNVADIYAAGDCATQYHRIKRLNDYIPLGTTANKQGRIAGLRMAGSSRTFNGIVGTAIMKFFDVDAGRTGLSTAEAESLGIPYDVNVFEHSPHAGYYPGGEKLWLQLVRHKVSHQLLGVQAVGTQGIAKRIDVAAVALFNEMTTEELQDLDLSYAPPFNTTWDPIQKSARRFK</sequence>
<dbReference type="SUPFAM" id="SSF51905">
    <property type="entry name" value="FAD/NAD(P)-binding domain"/>
    <property type="match status" value="1"/>
</dbReference>
<protein>
    <submittedName>
        <fullName evidence="9">CoA-disulfide reductase</fullName>
        <ecNumber evidence="9">1.8.1.14</ecNumber>
    </submittedName>
</protein>
<keyword evidence="10" id="KW-1185">Reference proteome</keyword>
<dbReference type="Gene3D" id="3.50.50.60">
    <property type="entry name" value="FAD/NAD(P)-binding domain"/>
    <property type="match status" value="2"/>
</dbReference>
<dbReference type="InterPro" id="IPR050260">
    <property type="entry name" value="FAD-bd_OxRdtase"/>
</dbReference>
<name>A0A859FI42_9BACI</name>
<reference evidence="10" key="1">
    <citation type="submission" date="2019-07" db="EMBL/GenBank/DDBJ databases">
        <title>Bacillus alkalisoli sp. nov. isolated from saline soil.</title>
        <authorList>
            <person name="Sun J.-Q."/>
            <person name="Xu L."/>
        </authorList>
    </citation>
    <scope>NUCLEOTIDE SEQUENCE [LARGE SCALE GENOMIC DNA]</scope>
    <source>
        <strain evidence="10">M4U3P1</strain>
    </source>
</reference>
<dbReference type="EC" id="1.8.1.14" evidence="9"/>
<evidence type="ECO:0000259" key="8">
    <source>
        <dbReference type="Pfam" id="PF07992"/>
    </source>
</evidence>
<comment type="cofactor">
    <cofactor evidence="1">
        <name>FAD</name>
        <dbReference type="ChEBI" id="CHEBI:57692"/>
    </cofactor>
</comment>
<dbReference type="SUPFAM" id="SSF55424">
    <property type="entry name" value="FAD/NAD-linked reductases, dimerisation (C-terminal) domain"/>
    <property type="match status" value="1"/>
</dbReference>
<dbReference type="NCBIfam" id="NF007123">
    <property type="entry name" value="PRK09564.1"/>
    <property type="match status" value="1"/>
</dbReference>
<dbReference type="PRINTS" id="PR00411">
    <property type="entry name" value="PNDRDTASEI"/>
</dbReference>
<evidence type="ECO:0000256" key="6">
    <source>
        <dbReference type="ARBA" id="ARBA00023284"/>
    </source>
</evidence>
<gene>
    <name evidence="9" type="ORF">FLK61_39870</name>
</gene>
<dbReference type="InterPro" id="IPR016156">
    <property type="entry name" value="FAD/NAD-linked_Rdtase_dimer_sf"/>
</dbReference>
<dbReference type="AlphaFoldDB" id="A0A859FI42"/>
<evidence type="ECO:0000256" key="3">
    <source>
        <dbReference type="ARBA" id="ARBA00022630"/>
    </source>
</evidence>
<evidence type="ECO:0000256" key="2">
    <source>
        <dbReference type="ARBA" id="ARBA00009130"/>
    </source>
</evidence>
<evidence type="ECO:0000256" key="1">
    <source>
        <dbReference type="ARBA" id="ARBA00001974"/>
    </source>
</evidence>
<keyword evidence="6" id="KW-0676">Redox-active center</keyword>
<dbReference type="PANTHER" id="PTHR43429">
    <property type="entry name" value="PYRIDINE NUCLEOTIDE-DISULFIDE OXIDOREDUCTASE DOMAIN-CONTAINING"/>
    <property type="match status" value="1"/>
</dbReference>
<organism evidence="9 10">
    <name type="scientific">Paenalkalicoccus suaedae</name>
    <dbReference type="NCBI Taxonomy" id="2592382"/>
    <lineage>
        <taxon>Bacteria</taxon>
        <taxon>Bacillati</taxon>
        <taxon>Bacillota</taxon>
        <taxon>Bacilli</taxon>
        <taxon>Bacillales</taxon>
        <taxon>Bacillaceae</taxon>
        <taxon>Paenalkalicoccus</taxon>
    </lineage>
</organism>